<name>A0A9D4GTC9_DREPO</name>
<dbReference type="AlphaFoldDB" id="A0A9D4GTC9"/>
<dbReference type="Proteomes" id="UP000828390">
    <property type="component" value="Unassembled WGS sequence"/>
</dbReference>
<accession>A0A9D4GTC9</accession>
<organism evidence="1 2">
    <name type="scientific">Dreissena polymorpha</name>
    <name type="common">Zebra mussel</name>
    <name type="synonym">Mytilus polymorpha</name>
    <dbReference type="NCBI Taxonomy" id="45954"/>
    <lineage>
        <taxon>Eukaryota</taxon>
        <taxon>Metazoa</taxon>
        <taxon>Spiralia</taxon>
        <taxon>Lophotrochozoa</taxon>
        <taxon>Mollusca</taxon>
        <taxon>Bivalvia</taxon>
        <taxon>Autobranchia</taxon>
        <taxon>Heteroconchia</taxon>
        <taxon>Euheterodonta</taxon>
        <taxon>Imparidentia</taxon>
        <taxon>Neoheterodontei</taxon>
        <taxon>Myida</taxon>
        <taxon>Dreissenoidea</taxon>
        <taxon>Dreissenidae</taxon>
        <taxon>Dreissena</taxon>
    </lineage>
</organism>
<sequence>MSASQVDACLSRPISGVRQQMLACACTTCTLNYSFPLIDEEVGDMINPAVTNNTPIQGAAVNKRHQLIELFS</sequence>
<dbReference type="EMBL" id="JAIWYP010000005">
    <property type="protein sequence ID" value="KAH3821175.1"/>
    <property type="molecule type" value="Genomic_DNA"/>
</dbReference>
<comment type="caution">
    <text evidence="1">The sequence shown here is derived from an EMBL/GenBank/DDBJ whole genome shotgun (WGS) entry which is preliminary data.</text>
</comment>
<protein>
    <submittedName>
        <fullName evidence="1">Uncharacterized protein</fullName>
    </submittedName>
</protein>
<reference evidence="1" key="1">
    <citation type="journal article" date="2019" name="bioRxiv">
        <title>The Genome of the Zebra Mussel, Dreissena polymorpha: A Resource for Invasive Species Research.</title>
        <authorList>
            <person name="McCartney M.A."/>
            <person name="Auch B."/>
            <person name="Kono T."/>
            <person name="Mallez S."/>
            <person name="Zhang Y."/>
            <person name="Obille A."/>
            <person name="Becker A."/>
            <person name="Abrahante J.E."/>
            <person name="Garbe J."/>
            <person name="Badalamenti J.P."/>
            <person name="Herman A."/>
            <person name="Mangelson H."/>
            <person name="Liachko I."/>
            <person name="Sullivan S."/>
            <person name="Sone E.D."/>
            <person name="Koren S."/>
            <person name="Silverstein K.A.T."/>
            <person name="Beckman K.B."/>
            <person name="Gohl D.M."/>
        </authorList>
    </citation>
    <scope>NUCLEOTIDE SEQUENCE</scope>
    <source>
        <strain evidence="1">Duluth1</strain>
        <tissue evidence="1">Whole animal</tissue>
    </source>
</reference>
<proteinExistence type="predicted"/>
<gene>
    <name evidence="1" type="ORF">DPMN_122935</name>
</gene>
<evidence type="ECO:0000313" key="1">
    <source>
        <dbReference type="EMBL" id="KAH3821175.1"/>
    </source>
</evidence>
<evidence type="ECO:0000313" key="2">
    <source>
        <dbReference type="Proteomes" id="UP000828390"/>
    </source>
</evidence>
<reference evidence="1" key="2">
    <citation type="submission" date="2020-11" db="EMBL/GenBank/DDBJ databases">
        <authorList>
            <person name="McCartney M.A."/>
            <person name="Auch B."/>
            <person name="Kono T."/>
            <person name="Mallez S."/>
            <person name="Becker A."/>
            <person name="Gohl D.M."/>
            <person name="Silverstein K.A.T."/>
            <person name="Koren S."/>
            <person name="Bechman K.B."/>
            <person name="Herman A."/>
            <person name="Abrahante J.E."/>
            <person name="Garbe J."/>
        </authorList>
    </citation>
    <scope>NUCLEOTIDE SEQUENCE</scope>
    <source>
        <strain evidence="1">Duluth1</strain>
        <tissue evidence="1">Whole animal</tissue>
    </source>
</reference>
<keyword evidence="2" id="KW-1185">Reference proteome</keyword>